<evidence type="ECO:0000313" key="4">
    <source>
        <dbReference type="Proteomes" id="UP000242474"/>
    </source>
</evidence>
<gene>
    <name evidence="3" type="ORF">COEREDRAFT_6157</name>
</gene>
<reference evidence="3 4" key="1">
    <citation type="journal article" date="2015" name="Genome Biol. Evol.">
        <title>Phylogenomic analyses indicate that early fungi evolved digesting cell walls of algal ancestors of land plants.</title>
        <authorList>
            <person name="Chang Y."/>
            <person name="Wang S."/>
            <person name="Sekimoto S."/>
            <person name="Aerts A.L."/>
            <person name="Choi C."/>
            <person name="Clum A."/>
            <person name="LaButti K.M."/>
            <person name="Lindquist E.A."/>
            <person name="Yee Ngan C."/>
            <person name="Ohm R.A."/>
            <person name="Salamov A.A."/>
            <person name="Grigoriev I.V."/>
            <person name="Spatafora J.W."/>
            <person name="Berbee M.L."/>
        </authorList>
    </citation>
    <scope>NUCLEOTIDE SEQUENCE [LARGE SCALE GENOMIC DNA]</scope>
    <source>
        <strain evidence="3 4">NRRL 1564</strain>
    </source>
</reference>
<evidence type="ECO:0000256" key="1">
    <source>
        <dbReference type="SAM" id="Coils"/>
    </source>
</evidence>
<proteinExistence type="predicted"/>
<dbReference type="EMBL" id="KZ303488">
    <property type="protein sequence ID" value="PIA18996.1"/>
    <property type="molecule type" value="Genomic_DNA"/>
</dbReference>
<protein>
    <submittedName>
        <fullName evidence="3">Uncharacterized protein</fullName>
    </submittedName>
</protein>
<dbReference type="AlphaFoldDB" id="A0A2G5BJ16"/>
<name>A0A2G5BJ16_COERN</name>
<evidence type="ECO:0000313" key="3">
    <source>
        <dbReference type="EMBL" id="PIA18996.1"/>
    </source>
</evidence>
<feature type="coiled-coil region" evidence="1">
    <location>
        <begin position="77"/>
        <end position="118"/>
    </location>
</feature>
<dbReference type="Proteomes" id="UP000242474">
    <property type="component" value="Unassembled WGS sequence"/>
</dbReference>
<evidence type="ECO:0000256" key="2">
    <source>
        <dbReference type="SAM" id="MobiDB-lite"/>
    </source>
</evidence>
<sequence>MFIVSSVFARVLRMAETRPTVILTNSGYDNLISQPKRLAVEHMPSNESCYNLRHMRFGGFNTFNRWDIFPNNWYAHMVQAAQQRQALKSELTDARNIAAEQKQKYEALEIKLAGTIETATEEKQKREALEVELADTVKTALNVVQHYEELEVNLADILETATEEKKKREAFEVELADVRGTVVELKQQRDALKIKIEDAEYAANMSKLRCQRLKFQVENSQEKVEDLTRQLDELNNAIKRERLANAETIDNMKREWREESQQADQQHQALSDALEKARKDAEFAADLPNLRCERLEFALEDTRDEVEELTRERNTLEKAIKREHSAKTESNDSIKRRWIEESQQADQRCQALEDALNKARKIAAEESFERKMVGYLLSDAREAMLKQNQQWEDRCDAMQRKHLAEIEHLRADTQLKPAGVIQGMSPPSTPHEISIEDFDREL</sequence>
<keyword evidence="4" id="KW-1185">Reference proteome</keyword>
<keyword evidence="1" id="KW-0175">Coiled coil</keyword>
<organism evidence="3 4">
    <name type="scientific">Coemansia reversa (strain ATCC 12441 / NRRL 1564)</name>
    <dbReference type="NCBI Taxonomy" id="763665"/>
    <lineage>
        <taxon>Eukaryota</taxon>
        <taxon>Fungi</taxon>
        <taxon>Fungi incertae sedis</taxon>
        <taxon>Zoopagomycota</taxon>
        <taxon>Kickxellomycotina</taxon>
        <taxon>Kickxellomycetes</taxon>
        <taxon>Kickxellales</taxon>
        <taxon>Kickxellaceae</taxon>
        <taxon>Coemansia</taxon>
    </lineage>
</organism>
<accession>A0A2G5BJ16</accession>
<feature type="region of interest" description="Disordered" evidence="2">
    <location>
        <begin position="417"/>
        <end position="442"/>
    </location>
</feature>
<feature type="coiled-coil region" evidence="1">
    <location>
        <begin position="147"/>
        <end position="401"/>
    </location>
</feature>